<dbReference type="Pfam" id="PF06114">
    <property type="entry name" value="Peptidase_M78"/>
    <property type="match status" value="1"/>
</dbReference>
<dbReference type="RefSeq" id="WP_039637059.1">
    <property type="nucleotide sequence ID" value="NZ_AYSO01000020.1"/>
</dbReference>
<evidence type="ECO:0000313" key="2">
    <source>
        <dbReference type="EMBL" id="KIE44467.1"/>
    </source>
</evidence>
<dbReference type="Gene3D" id="1.10.10.2910">
    <property type="match status" value="1"/>
</dbReference>
<name>A0A0C1QU29_9CLOT</name>
<reference evidence="2 3" key="1">
    <citation type="journal article" date="2015" name="Infect. Genet. Evol.">
        <title>Genomic sequences of six botulinum neurotoxin-producing strains representing three clostridial species illustrate the mobility and diversity of botulinum neurotoxin genes.</title>
        <authorList>
            <person name="Smith T.J."/>
            <person name="Hill K.K."/>
            <person name="Xie G."/>
            <person name="Foley B.T."/>
            <person name="Williamson C.H."/>
            <person name="Foster J.T."/>
            <person name="Johnson S.L."/>
            <person name="Chertkov O."/>
            <person name="Teshima H."/>
            <person name="Gibbons H.S."/>
            <person name="Johnsky L.A."/>
            <person name="Karavis M.A."/>
            <person name="Smith L.A."/>
        </authorList>
    </citation>
    <scope>NUCLEOTIDE SEQUENCE [LARGE SCALE GENOMIC DNA]</scope>
    <source>
        <strain evidence="2 3">CDC 2741</strain>
    </source>
</reference>
<dbReference type="InterPro" id="IPR010359">
    <property type="entry name" value="IrrE_HExxH"/>
</dbReference>
<dbReference type="OrthoDB" id="9816277at2"/>
<proteinExistence type="predicted"/>
<accession>A0A0C1QU29</accession>
<feature type="domain" description="IrrE N-terminal-like" evidence="1">
    <location>
        <begin position="29"/>
        <end position="113"/>
    </location>
</feature>
<sequence length="148" mass="17219">MSWLDEYVLGIVDLYDTNDIYEIYDNLEITIIKLDKNNILLKGNDALYNRNHFNKEVVFIRNDLNINYEKFILAHELAHAIIHVHITTAAYNNTLINIGKLERQANYFAFKLLNINPDHIEHNGFTIEQIASSLNLPLDCCKQLSDKL</sequence>
<protein>
    <recommendedName>
        <fullName evidence="1">IrrE N-terminal-like domain-containing protein</fullName>
    </recommendedName>
</protein>
<organism evidence="2 3">
    <name type="scientific">Clostridium argentinense CDC 2741</name>
    <dbReference type="NCBI Taxonomy" id="1418104"/>
    <lineage>
        <taxon>Bacteria</taxon>
        <taxon>Bacillati</taxon>
        <taxon>Bacillota</taxon>
        <taxon>Clostridia</taxon>
        <taxon>Eubacteriales</taxon>
        <taxon>Clostridiaceae</taxon>
        <taxon>Clostridium</taxon>
    </lineage>
</organism>
<evidence type="ECO:0000259" key="1">
    <source>
        <dbReference type="Pfam" id="PF06114"/>
    </source>
</evidence>
<comment type="caution">
    <text evidence="2">The sequence shown here is derived from an EMBL/GenBank/DDBJ whole genome shotgun (WGS) entry which is preliminary data.</text>
</comment>
<evidence type="ECO:0000313" key="3">
    <source>
        <dbReference type="Proteomes" id="UP000031366"/>
    </source>
</evidence>
<dbReference type="STRING" id="29341.RSJ17_07300"/>
<dbReference type="Proteomes" id="UP000031366">
    <property type="component" value="Unassembled WGS sequence"/>
</dbReference>
<gene>
    <name evidence="2" type="ORF">U732_900</name>
</gene>
<dbReference type="EMBL" id="AYSO01000020">
    <property type="protein sequence ID" value="KIE44467.1"/>
    <property type="molecule type" value="Genomic_DNA"/>
</dbReference>
<keyword evidence="3" id="KW-1185">Reference proteome</keyword>
<dbReference type="AlphaFoldDB" id="A0A0C1QU29"/>